<keyword evidence="1" id="KW-1133">Transmembrane helix</keyword>
<feature type="transmembrane region" description="Helical" evidence="1">
    <location>
        <begin position="123"/>
        <end position="140"/>
    </location>
</feature>
<dbReference type="PANTHER" id="PTHR40448:SF1">
    <property type="entry name" value="TWO-COMPONENT SENSOR HISTIDINE KINASE"/>
    <property type="match status" value="1"/>
</dbReference>
<protein>
    <recommendedName>
        <fullName evidence="2">Sensor histidine kinase NatK-like C-terminal domain-containing protein</fullName>
    </recommendedName>
</protein>
<keyword evidence="1" id="KW-0472">Membrane</keyword>
<dbReference type="InterPro" id="IPR036890">
    <property type="entry name" value="HATPase_C_sf"/>
</dbReference>
<dbReference type="Gene3D" id="3.30.565.10">
    <property type="entry name" value="Histidine kinase-like ATPase, C-terminal domain"/>
    <property type="match status" value="1"/>
</dbReference>
<dbReference type="GO" id="GO:0042802">
    <property type="term" value="F:identical protein binding"/>
    <property type="evidence" value="ECO:0007669"/>
    <property type="project" value="TreeGrafter"/>
</dbReference>
<proteinExistence type="predicted"/>
<feature type="transmembrane region" description="Helical" evidence="1">
    <location>
        <begin position="38"/>
        <end position="54"/>
    </location>
</feature>
<dbReference type="InterPro" id="IPR032834">
    <property type="entry name" value="NatK-like_C"/>
</dbReference>
<evidence type="ECO:0000313" key="4">
    <source>
        <dbReference type="Proteomes" id="UP000284277"/>
    </source>
</evidence>
<feature type="transmembrane region" description="Helical" evidence="1">
    <location>
        <begin position="191"/>
        <end position="211"/>
    </location>
</feature>
<dbReference type="EMBL" id="MCIA01000001">
    <property type="protein sequence ID" value="RKD35071.1"/>
    <property type="molecule type" value="Genomic_DNA"/>
</dbReference>
<keyword evidence="1" id="KW-0812">Transmembrane</keyword>
<feature type="transmembrane region" description="Helical" evidence="1">
    <location>
        <begin position="60"/>
        <end position="78"/>
    </location>
</feature>
<gene>
    <name evidence="3" type="ORF">BET01_01615</name>
</gene>
<evidence type="ECO:0000313" key="3">
    <source>
        <dbReference type="EMBL" id="RKD35071.1"/>
    </source>
</evidence>
<feature type="transmembrane region" description="Helical" evidence="1">
    <location>
        <begin position="152"/>
        <end position="176"/>
    </location>
</feature>
<name>A0A419TC68_9FIRM</name>
<dbReference type="SUPFAM" id="SSF55874">
    <property type="entry name" value="ATPase domain of HSP90 chaperone/DNA topoisomerase II/histidine kinase"/>
    <property type="match status" value="1"/>
</dbReference>
<feature type="domain" description="Sensor histidine kinase NatK-like C-terminal" evidence="2">
    <location>
        <begin position="332"/>
        <end position="421"/>
    </location>
</feature>
<keyword evidence="4" id="KW-1185">Reference proteome</keyword>
<feature type="transmembrane region" description="Helical" evidence="1">
    <location>
        <begin position="83"/>
        <end position="103"/>
    </location>
</feature>
<dbReference type="Pfam" id="PF14501">
    <property type="entry name" value="HATPase_c_5"/>
    <property type="match status" value="1"/>
</dbReference>
<evidence type="ECO:0000256" key="1">
    <source>
        <dbReference type="SAM" id="Phobius"/>
    </source>
</evidence>
<dbReference type="PANTHER" id="PTHR40448">
    <property type="entry name" value="TWO-COMPONENT SENSOR HISTIDINE KINASE"/>
    <property type="match status" value="1"/>
</dbReference>
<dbReference type="CDD" id="cd16935">
    <property type="entry name" value="HATPase_AgrC-ComD-like"/>
    <property type="match status" value="1"/>
</dbReference>
<dbReference type="Proteomes" id="UP000284277">
    <property type="component" value="Unassembled WGS sequence"/>
</dbReference>
<sequence length="430" mass="48614">MDFINILFFFCLLNGLLALSELYFFGTFTHVPLKKHHYVFYTALMYIIYGLEIYVKMSFIFTTAIEVLALFSFGCLILRCRPWLSGITAILAITIMQIINGLFQTMTQIVYGWGVPLGNFEKLLLAAISLTSVISVFIAYRYTIKSFYGRKIALTQQVLILLLPTLFILLILQFIISSSSSIGFLSQLTNAGHMILELSALGCLVAVLYAYHRLLTGFELELKNTMLEQQAASQQDYIDELKYRYEQTRSFRHDIKNHWTILENLIQKEELIKAQEYLGKLKDVTDKTSFPCSTGNTVIDMLLSSKLGLAAQKEIHVDCTVKIPAKSSLDDLDLCIVFSNAVDNAINALSTLTEGNKYLLLSAMQKGSFFMIEAENSRCMKDSSPIVFGIGLNNIKAVAQKYNGTISIEDGPDFFRLNVLFLIPQHQTYH</sequence>
<accession>A0A419TC68</accession>
<comment type="caution">
    <text evidence="3">The sequence shown here is derived from an EMBL/GenBank/DDBJ whole genome shotgun (WGS) entry which is preliminary data.</text>
</comment>
<reference evidence="3 4" key="1">
    <citation type="submission" date="2016-08" db="EMBL/GenBank/DDBJ databases">
        <title>A new outlook on sporulation: Clostridium algidixylanolyticum.</title>
        <authorList>
            <person name="Poppleton D.I."/>
            <person name="Gribaldo S."/>
        </authorList>
    </citation>
    <scope>NUCLEOTIDE SEQUENCE [LARGE SCALE GENOMIC DNA]</scope>
    <source>
        <strain evidence="3 4">SPL73</strain>
    </source>
</reference>
<dbReference type="AlphaFoldDB" id="A0A419TC68"/>
<organism evidence="3 4">
    <name type="scientific">Lacrimispora algidixylanolytica</name>
    <dbReference type="NCBI Taxonomy" id="94868"/>
    <lineage>
        <taxon>Bacteria</taxon>
        <taxon>Bacillati</taxon>
        <taxon>Bacillota</taxon>
        <taxon>Clostridia</taxon>
        <taxon>Lachnospirales</taxon>
        <taxon>Lachnospiraceae</taxon>
        <taxon>Lacrimispora</taxon>
    </lineage>
</organism>
<evidence type="ECO:0000259" key="2">
    <source>
        <dbReference type="Pfam" id="PF14501"/>
    </source>
</evidence>
<feature type="transmembrane region" description="Helical" evidence="1">
    <location>
        <begin position="6"/>
        <end position="26"/>
    </location>
</feature>